<organism evidence="7 8">
    <name type="scientific">Anaerococcus nagyae</name>
    <dbReference type="NCBI Taxonomy" id="1755241"/>
    <lineage>
        <taxon>Bacteria</taxon>
        <taxon>Bacillati</taxon>
        <taxon>Bacillota</taxon>
        <taxon>Tissierellia</taxon>
        <taxon>Tissierellales</taxon>
        <taxon>Peptoniphilaceae</taxon>
        <taxon>Anaerococcus</taxon>
    </lineage>
</organism>
<dbReference type="AlphaFoldDB" id="A0A3E2TIP7"/>
<dbReference type="InterPro" id="IPR036890">
    <property type="entry name" value="HATPase_C_sf"/>
</dbReference>
<dbReference type="Gene3D" id="3.30.565.10">
    <property type="entry name" value="Histidine kinase-like ATPase, C-terminal domain"/>
    <property type="match status" value="1"/>
</dbReference>
<dbReference type="GO" id="GO:0030983">
    <property type="term" value="F:mismatched DNA binding"/>
    <property type="evidence" value="ECO:0007669"/>
    <property type="project" value="InterPro"/>
</dbReference>
<dbReference type="EMBL" id="QVEU01000003">
    <property type="protein sequence ID" value="RGB76566.1"/>
    <property type="molecule type" value="Genomic_DNA"/>
</dbReference>
<dbReference type="GO" id="GO:0004519">
    <property type="term" value="F:endonuclease activity"/>
    <property type="evidence" value="ECO:0007669"/>
    <property type="project" value="UniProtKB-KW"/>
</dbReference>
<dbReference type="SUPFAM" id="SSF55874">
    <property type="entry name" value="ATPase domain of HSP90 chaperone/DNA topoisomerase II/histidine kinase"/>
    <property type="match status" value="1"/>
</dbReference>
<dbReference type="NCBIfam" id="TIGR00585">
    <property type="entry name" value="mutl"/>
    <property type="match status" value="1"/>
</dbReference>
<dbReference type="Gene3D" id="3.30.230.10">
    <property type="match status" value="1"/>
</dbReference>
<dbReference type="InterPro" id="IPR014762">
    <property type="entry name" value="DNA_mismatch_repair_CS"/>
</dbReference>
<evidence type="ECO:0000256" key="2">
    <source>
        <dbReference type="ARBA" id="ARBA00022763"/>
    </source>
</evidence>
<feature type="domain" description="DNA mismatch repair protein S5" evidence="6">
    <location>
        <begin position="208"/>
        <end position="326"/>
    </location>
</feature>
<evidence type="ECO:0000313" key="8">
    <source>
        <dbReference type="Proteomes" id="UP000261011"/>
    </source>
</evidence>
<dbReference type="HAMAP" id="MF_00149">
    <property type="entry name" value="DNA_mis_repair"/>
    <property type="match status" value="1"/>
</dbReference>
<keyword evidence="8" id="KW-1185">Reference proteome</keyword>
<keyword evidence="7" id="KW-0255">Endonuclease</keyword>
<sequence length="596" mass="68317">MMAIVKLDTYTIEQIAAGEVIEAPVSVVKELVENSIDANSKNIVVEIKNGGKTFIRVTDDGTGIDKADMILAFEKHATSKIGNFNDLYDICSLGFRGEALSSIASVSDLVAISKTKEEEIGKKLEFKNNKYKESSIATNTGTSIIVKDLFNNLPVRKKFLKSDIAETNAISKLIYSLAIGYNDISFKYIKNGRVEFISHGSEDLETKIPNLLDPNLKDKLIKISANNDIYNIDGFISSPNYYRGSRSLQHLFINNRLIDSNIITNNIEKEYRSYIPNGRFPAFFLFVNTNPKNLDVNVHPNKKTIKFNYEDDLISLLSTSIYKSLIKENNPAEITNKKIENKQIPDLSNYQNLLDSYKSFNIVKEDAKLYENDDFFNEDKKIISSNEQSFNNNDYTKIKSDQQKSLLEGKFSYLYLTSIFGKYSLFKKSEDEIIVLDHRRADEAIKYNEFIKNMSNKSVSSQILLEPIIINLKANDKDKFDNKKESIMDLGFDIDQIGESQIIIRSIPQIFDIPESESFFYDILDIDFKNKNEIFYKNIGKFIRSNIFRKGHNINKDESINLLNELFKLDNPYKTNDGKLTLLVLNKDSLENFFER</sequence>
<name>A0A3E2TIP7_9FIRM</name>
<dbReference type="Proteomes" id="UP000261011">
    <property type="component" value="Unassembled WGS sequence"/>
</dbReference>
<dbReference type="InterPro" id="IPR013507">
    <property type="entry name" value="DNA_mismatch_S5_2-like"/>
</dbReference>
<dbReference type="GO" id="GO:0005524">
    <property type="term" value="F:ATP binding"/>
    <property type="evidence" value="ECO:0007669"/>
    <property type="project" value="InterPro"/>
</dbReference>
<dbReference type="PROSITE" id="PS00058">
    <property type="entry name" value="DNA_MISMATCH_REPAIR_1"/>
    <property type="match status" value="1"/>
</dbReference>
<proteinExistence type="inferred from homology"/>
<dbReference type="InterPro" id="IPR020568">
    <property type="entry name" value="Ribosomal_Su5_D2-typ_SF"/>
</dbReference>
<dbReference type="GO" id="GO:0140664">
    <property type="term" value="F:ATP-dependent DNA damage sensor activity"/>
    <property type="evidence" value="ECO:0007669"/>
    <property type="project" value="InterPro"/>
</dbReference>
<dbReference type="CDD" id="cd16926">
    <property type="entry name" value="HATPase_MutL-MLH-PMS-like"/>
    <property type="match status" value="1"/>
</dbReference>
<dbReference type="GO" id="GO:0006298">
    <property type="term" value="P:mismatch repair"/>
    <property type="evidence" value="ECO:0007669"/>
    <property type="project" value="UniProtKB-UniRule"/>
</dbReference>
<protein>
    <recommendedName>
        <fullName evidence="4">DNA mismatch repair protein MutL</fullName>
    </recommendedName>
</protein>
<reference evidence="7 8" key="1">
    <citation type="submission" date="2018-08" db="EMBL/GenBank/DDBJ databases">
        <title>A genome reference for cultivated species of the human gut microbiota.</title>
        <authorList>
            <person name="Zou Y."/>
            <person name="Xue W."/>
            <person name="Luo G."/>
        </authorList>
    </citation>
    <scope>NUCLEOTIDE SEQUENCE [LARGE SCALE GENOMIC DNA]</scope>
    <source>
        <strain evidence="7 8">OF01-3</strain>
    </source>
</reference>
<dbReference type="InterPro" id="IPR038973">
    <property type="entry name" value="MutL/Mlh/Pms-like"/>
</dbReference>
<gene>
    <name evidence="4 7" type="primary">mutL</name>
    <name evidence="7" type="ORF">DXA39_05190</name>
</gene>
<keyword evidence="3 4" id="KW-0234">DNA repair</keyword>
<dbReference type="InterPro" id="IPR042121">
    <property type="entry name" value="MutL_C_regsub"/>
</dbReference>
<evidence type="ECO:0000256" key="3">
    <source>
        <dbReference type="ARBA" id="ARBA00023204"/>
    </source>
</evidence>
<dbReference type="Pfam" id="PF01119">
    <property type="entry name" value="DNA_mis_repair"/>
    <property type="match status" value="1"/>
</dbReference>
<dbReference type="InterPro" id="IPR020667">
    <property type="entry name" value="DNA_mismatch_repair_MutL"/>
</dbReference>
<evidence type="ECO:0000313" key="7">
    <source>
        <dbReference type="EMBL" id="RGB76566.1"/>
    </source>
</evidence>
<dbReference type="CDD" id="cd00782">
    <property type="entry name" value="MutL_Trans"/>
    <property type="match status" value="1"/>
</dbReference>
<comment type="caution">
    <text evidence="7">The sequence shown here is derived from an EMBL/GenBank/DDBJ whole genome shotgun (WGS) entry which is preliminary data.</text>
</comment>
<dbReference type="GO" id="GO:0032300">
    <property type="term" value="C:mismatch repair complex"/>
    <property type="evidence" value="ECO:0007669"/>
    <property type="project" value="InterPro"/>
</dbReference>
<evidence type="ECO:0000256" key="1">
    <source>
        <dbReference type="ARBA" id="ARBA00006082"/>
    </source>
</evidence>
<dbReference type="PANTHER" id="PTHR10073">
    <property type="entry name" value="DNA MISMATCH REPAIR PROTEIN MLH, PMS, MUTL"/>
    <property type="match status" value="1"/>
</dbReference>
<dbReference type="Gene3D" id="3.30.1370.100">
    <property type="entry name" value="MutL, C-terminal domain, regulatory subdomain"/>
    <property type="match status" value="1"/>
</dbReference>
<dbReference type="SUPFAM" id="SSF54211">
    <property type="entry name" value="Ribosomal protein S5 domain 2-like"/>
    <property type="match status" value="1"/>
</dbReference>
<comment type="similarity">
    <text evidence="1 4">Belongs to the DNA mismatch repair MutL/HexB family.</text>
</comment>
<keyword evidence="7" id="KW-0378">Hydrolase</keyword>
<keyword evidence="2 4" id="KW-0227">DNA damage</keyword>
<dbReference type="FunFam" id="3.30.565.10:FF:000003">
    <property type="entry name" value="DNA mismatch repair endonuclease MutL"/>
    <property type="match status" value="1"/>
</dbReference>
<evidence type="ECO:0000259" key="6">
    <source>
        <dbReference type="SMART" id="SM01340"/>
    </source>
</evidence>
<dbReference type="Pfam" id="PF13589">
    <property type="entry name" value="HATPase_c_3"/>
    <property type="match status" value="1"/>
</dbReference>
<dbReference type="Pfam" id="PF08676">
    <property type="entry name" value="MutL_C"/>
    <property type="match status" value="1"/>
</dbReference>
<keyword evidence="7" id="KW-0540">Nuclease</keyword>
<dbReference type="Gene3D" id="3.30.1540.20">
    <property type="entry name" value="MutL, C-terminal domain, dimerisation subdomain"/>
    <property type="match status" value="1"/>
</dbReference>
<accession>A0A3E2TIP7</accession>
<evidence type="ECO:0000256" key="4">
    <source>
        <dbReference type="HAMAP-Rule" id="MF_00149"/>
    </source>
</evidence>
<dbReference type="OrthoDB" id="9763467at2"/>
<dbReference type="GO" id="GO:0016887">
    <property type="term" value="F:ATP hydrolysis activity"/>
    <property type="evidence" value="ECO:0007669"/>
    <property type="project" value="InterPro"/>
</dbReference>
<dbReference type="InterPro" id="IPR014790">
    <property type="entry name" value="MutL_C"/>
</dbReference>
<dbReference type="SUPFAM" id="SSF118116">
    <property type="entry name" value="DNA mismatch repair protein MutL"/>
    <property type="match status" value="1"/>
</dbReference>
<dbReference type="InterPro" id="IPR002099">
    <property type="entry name" value="MutL/Mlh/PMS"/>
</dbReference>
<dbReference type="InterPro" id="IPR037198">
    <property type="entry name" value="MutL_C_sf"/>
</dbReference>
<dbReference type="InterPro" id="IPR042120">
    <property type="entry name" value="MutL_C_dimsub"/>
</dbReference>
<evidence type="ECO:0000259" key="5">
    <source>
        <dbReference type="SMART" id="SM00853"/>
    </source>
</evidence>
<feature type="domain" description="MutL C-terminal dimerisation" evidence="5">
    <location>
        <begin position="415"/>
        <end position="554"/>
    </location>
</feature>
<dbReference type="SMART" id="SM01340">
    <property type="entry name" value="DNA_mis_repair"/>
    <property type="match status" value="1"/>
</dbReference>
<dbReference type="SMART" id="SM00853">
    <property type="entry name" value="MutL_C"/>
    <property type="match status" value="1"/>
</dbReference>
<dbReference type="PANTHER" id="PTHR10073:SF12">
    <property type="entry name" value="DNA MISMATCH REPAIR PROTEIN MLH1"/>
    <property type="match status" value="1"/>
</dbReference>
<comment type="function">
    <text evidence="4">This protein is involved in the repair of mismatches in DNA. It is required for dam-dependent methyl-directed DNA mismatch repair. May act as a 'molecular matchmaker', a protein that promotes the formation of a stable complex between two or more DNA-binding proteins in an ATP-dependent manner without itself being part of a final effector complex.</text>
</comment>
<dbReference type="InterPro" id="IPR014721">
    <property type="entry name" value="Ribsml_uS5_D2-typ_fold_subgr"/>
</dbReference>